<protein>
    <submittedName>
        <fullName evidence="2">SAM-dependent methyltransferase</fullName>
    </submittedName>
</protein>
<sequence length="208" mass="24450">MNNRWNHFIYKCWSPIYDYFFESGTFRKARETIFKDIHLEKGSKVLFVGVGTGADLPYFLNKKYEITAIDYSNEMLQVAKSKYNDNSLTFMVMDAQNMNFPNESIDFVVASLILSVVADPQRTMMEMSRVLKKDARFLIFDKFEKRDSNFLLQRILRPVIKIMGTDIGLDFYDIFTEVEDHCIVIEDKNIMMGGVYRKIMGMKKEDKK</sequence>
<dbReference type="GO" id="GO:0008757">
    <property type="term" value="F:S-adenosylmethionine-dependent methyltransferase activity"/>
    <property type="evidence" value="ECO:0007669"/>
    <property type="project" value="InterPro"/>
</dbReference>
<dbReference type="Proteomes" id="UP000233440">
    <property type="component" value="Unassembled WGS sequence"/>
</dbReference>
<keyword evidence="2" id="KW-0808">Transferase</keyword>
<dbReference type="InterPro" id="IPR013216">
    <property type="entry name" value="Methyltransf_11"/>
</dbReference>
<dbReference type="RefSeq" id="WP_101354131.1">
    <property type="nucleotide sequence ID" value="NZ_PIQO01000006.1"/>
</dbReference>
<evidence type="ECO:0000313" key="3">
    <source>
        <dbReference type="Proteomes" id="UP000233440"/>
    </source>
</evidence>
<dbReference type="GO" id="GO:0032259">
    <property type="term" value="P:methylation"/>
    <property type="evidence" value="ECO:0007669"/>
    <property type="project" value="UniProtKB-KW"/>
</dbReference>
<organism evidence="2 3">
    <name type="scientific">Heyndrickxia camelliae</name>
    <dbReference type="NCBI Taxonomy" id="1707093"/>
    <lineage>
        <taxon>Bacteria</taxon>
        <taxon>Bacillati</taxon>
        <taxon>Bacillota</taxon>
        <taxon>Bacilli</taxon>
        <taxon>Bacillales</taxon>
        <taxon>Bacillaceae</taxon>
        <taxon>Heyndrickxia</taxon>
    </lineage>
</organism>
<dbReference type="InterPro" id="IPR029063">
    <property type="entry name" value="SAM-dependent_MTases_sf"/>
</dbReference>
<reference evidence="2 3" key="1">
    <citation type="submission" date="2017-11" db="EMBL/GenBank/DDBJ databases">
        <title>Bacillus camelliae sp. nov., isolated from pu'er tea.</title>
        <authorList>
            <person name="Niu L."/>
        </authorList>
    </citation>
    <scope>NUCLEOTIDE SEQUENCE [LARGE SCALE GENOMIC DNA]</scope>
    <source>
        <strain evidence="2 3">7578-1</strain>
    </source>
</reference>
<comment type="caution">
    <text evidence="2">The sequence shown here is derived from an EMBL/GenBank/DDBJ whole genome shotgun (WGS) entry which is preliminary data.</text>
</comment>
<gene>
    <name evidence="2" type="ORF">CWO92_10360</name>
</gene>
<dbReference type="CDD" id="cd02440">
    <property type="entry name" value="AdoMet_MTases"/>
    <property type="match status" value="1"/>
</dbReference>
<dbReference type="AlphaFoldDB" id="A0A2N3LKI5"/>
<proteinExistence type="predicted"/>
<dbReference type="PANTHER" id="PTHR45036:SF1">
    <property type="entry name" value="METHYLTRANSFERASE LIKE 7A"/>
    <property type="match status" value="1"/>
</dbReference>
<keyword evidence="2" id="KW-0489">Methyltransferase</keyword>
<dbReference type="PANTHER" id="PTHR45036">
    <property type="entry name" value="METHYLTRANSFERASE LIKE 7B"/>
    <property type="match status" value="1"/>
</dbReference>
<evidence type="ECO:0000313" key="2">
    <source>
        <dbReference type="EMBL" id="PKR85152.1"/>
    </source>
</evidence>
<evidence type="ECO:0000259" key="1">
    <source>
        <dbReference type="Pfam" id="PF08241"/>
    </source>
</evidence>
<dbReference type="SUPFAM" id="SSF53335">
    <property type="entry name" value="S-adenosyl-L-methionine-dependent methyltransferases"/>
    <property type="match status" value="1"/>
</dbReference>
<dbReference type="OrthoDB" id="323463at2"/>
<accession>A0A2N3LKI5</accession>
<keyword evidence="3" id="KW-1185">Reference proteome</keyword>
<dbReference type="EMBL" id="PIQO01000006">
    <property type="protein sequence ID" value="PKR85152.1"/>
    <property type="molecule type" value="Genomic_DNA"/>
</dbReference>
<dbReference type="InterPro" id="IPR052356">
    <property type="entry name" value="Thiol_S-MT"/>
</dbReference>
<dbReference type="Gene3D" id="3.40.50.150">
    <property type="entry name" value="Vaccinia Virus protein VP39"/>
    <property type="match status" value="1"/>
</dbReference>
<feature type="domain" description="Methyltransferase type 11" evidence="1">
    <location>
        <begin position="48"/>
        <end position="139"/>
    </location>
</feature>
<dbReference type="Pfam" id="PF08241">
    <property type="entry name" value="Methyltransf_11"/>
    <property type="match status" value="1"/>
</dbReference>
<name>A0A2N3LKI5_9BACI</name>